<dbReference type="Proteomes" id="UP001291930">
    <property type="component" value="Unassembled WGS sequence"/>
</dbReference>
<protein>
    <submittedName>
        <fullName evidence="1">Uncharacterized protein</fullName>
    </submittedName>
</protein>
<keyword evidence="2" id="KW-1185">Reference proteome</keyword>
<reference evidence="2" key="1">
    <citation type="submission" date="2023-11" db="EMBL/GenBank/DDBJ databases">
        <title>Genome Sequence of Bacillus pseudomycoides stain BUPM19.</title>
        <authorList>
            <person name="Farhat A."/>
        </authorList>
    </citation>
    <scope>NUCLEOTIDE SEQUENCE [LARGE SCALE GENOMIC DNA]</scope>
    <source>
        <strain evidence="2">BUPM19</strain>
    </source>
</reference>
<organism evidence="1 2">
    <name type="scientific">Bacillus bingmayongensis</name>
    <dbReference type="NCBI Taxonomy" id="1150157"/>
    <lineage>
        <taxon>Bacteria</taxon>
        <taxon>Bacillati</taxon>
        <taxon>Bacillota</taxon>
        <taxon>Bacilli</taxon>
        <taxon>Bacillales</taxon>
        <taxon>Bacillaceae</taxon>
        <taxon>Bacillus</taxon>
    </lineage>
</organism>
<accession>A0ABU5K0K0</accession>
<name>A0ABU5K0K0_9BACI</name>
<proteinExistence type="predicted"/>
<dbReference type="EMBL" id="JAXOVW010000053">
    <property type="protein sequence ID" value="MDZ5609199.1"/>
    <property type="molecule type" value="Genomic_DNA"/>
</dbReference>
<comment type="caution">
    <text evidence="1">The sequence shown here is derived from an EMBL/GenBank/DDBJ whole genome shotgun (WGS) entry which is preliminary data.</text>
</comment>
<evidence type="ECO:0000313" key="2">
    <source>
        <dbReference type="Proteomes" id="UP001291930"/>
    </source>
</evidence>
<gene>
    <name evidence="1" type="ORF">U2I54_19560</name>
</gene>
<evidence type="ECO:0000313" key="1">
    <source>
        <dbReference type="EMBL" id="MDZ5609199.1"/>
    </source>
</evidence>
<sequence length="62" mass="6906">MAGMYNLLVGDTYVGKYKEYFTEYKYAFDDAYFVDGSNLSRYSRAVIPPPQNSAKALSSSSG</sequence>